<dbReference type="Gene3D" id="3.80.20.20">
    <property type="entry name" value="Receptor L-domain"/>
    <property type="match status" value="1"/>
</dbReference>
<protein>
    <recommendedName>
        <fullName evidence="2">Receptor L-domain domain-containing protein</fullName>
    </recommendedName>
</protein>
<evidence type="ECO:0000259" key="2">
    <source>
        <dbReference type="Pfam" id="PF01030"/>
    </source>
</evidence>
<evidence type="ECO:0000256" key="1">
    <source>
        <dbReference type="SAM" id="Phobius"/>
    </source>
</evidence>
<reference evidence="3 4" key="1">
    <citation type="submission" date="2019-10" db="EMBL/GenBank/DDBJ databases">
        <title>Assembly and Annotation for the nematode Trichostrongylus colubriformis.</title>
        <authorList>
            <person name="Martin J."/>
        </authorList>
    </citation>
    <scope>NUCLEOTIDE SEQUENCE [LARGE SCALE GENOMIC DNA]</scope>
    <source>
        <strain evidence="3">G859</strain>
        <tissue evidence="3">Whole worm</tissue>
    </source>
</reference>
<dbReference type="Pfam" id="PF01030">
    <property type="entry name" value="Recep_L_domain"/>
    <property type="match status" value="1"/>
</dbReference>
<keyword evidence="1" id="KW-0472">Membrane</keyword>
<dbReference type="SUPFAM" id="SSF52058">
    <property type="entry name" value="L domain-like"/>
    <property type="match status" value="1"/>
</dbReference>
<dbReference type="InterPro" id="IPR000494">
    <property type="entry name" value="Rcpt_L-dom"/>
</dbReference>
<dbReference type="AlphaFoldDB" id="A0AAN8FJI9"/>
<proteinExistence type="predicted"/>
<name>A0AAN8FJI9_TRICO</name>
<feature type="non-terminal residue" evidence="3">
    <location>
        <position position="1"/>
    </location>
</feature>
<gene>
    <name evidence="3" type="ORF">GCK32_006405</name>
</gene>
<keyword evidence="1" id="KW-1133">Transmembrane helix</keyword>
<comment type="caution">
    <text evidence="3">The sequence shown here is derived from an EMBL/GenBank/DDBJ whole genome shotgun (WGS) entry which is preliminary data.</text>
</comment>
<organism evidence="3 4">
    <name type="scientific">Trichostrongylus colubriformis</name>
    <name type="common">Black scour worm</name>
    <dbReference type="NCBI Taxonomy" id="6319"/>
    <lineage>
        <taxon>Eukaryota</taxon>
        <taxon>Metazoa</taxon>
        <taxon>Ecdysozoa</taxon>
        <taxon>Nematoda</taxon>
        <taxon>Chromadorea</taxon>
        <taxon>Rhabditida</taxon>
        <taxon>Rhabditina</taxon>
        <taxon>Rhabditomorpha</taxon>
        <taxon>Strongyloidea</taxon>
        <taxon>Trichostrongylidae</taxon>
        <taxon>Trichostrongylus</taxon>
    </lineage>
</organism>
<evidence type="ECO:0000313" key="3">
    <source>
        <dbReference type="EMBL" id="KAK5970870.1"/>
    </source>
</evidence>
<keyword evidence="4" id="KW-1185">Reference proteome</keyword>
<dbReference type="EMBL" id="WIXE01018480">
    <property type="protein sequence ID" value="KAK5970870.1"/>
    <property type="molecule type" value="Genomic_DNA"/>
</dbReference>
<dbReference type="InterPro" id="IPR036941">
    <property type="entry name" value="Rcpt_L-dom_sf"/>
</dbReference>
<feature type="domain" description="Receptor L-domain" evidence="2">
    <location>
        <begin position="14"/>
        <end position="118"/>
    </location>
</feature>
<sequence>CQVSISGITPAIRHCTIAHGDIDITEQTITKNTNLEYLSSIEKLNGCLTIKGTSLRSLLFLRSLKEIHCEKNQNPVLIEDNPITAIDLTVHTVISKFNQTVMVRDNIFLCPKTLERWQQLLSAMAKANGKGSLLEHQNNGLRCGIQYSEGLLLPAAMIMSSAMLFGAIVAINRRLAV</sequence>
<feature type="transmembrane region" description="Helical" evidence="1">
    <location>
        <begin position="151"/>
        <end position="171"/>
    </location>
</feature>
<keyword evidence="1" id="KW-0812">Transmembrane</keyword>
<accession>A0AAN8FJI9</accession>
<evidence type="ECO:0000313" key="4">
    <source>
        <dbReference type="Proteomes" id="UP001331761"/>
    </source>
</evidence>
<dbReference type="Proteomes" id="UP001331761">
    <property type="component" value="Unassembled WGS sequence"/>
</dbReference>